<feature type="transmembrane region" description="Helical" evidence="1">
    <location>
        <begin position="98"/>
        <end position="118"/>
    </location>
</feature>
<dbReference type="AlphaFoldDB" id="A0A1S2VEI9"/>
<keyword evidence="1" id="KW-1133">Transmembrane helix</keyword>
<dbReference type="Proteomes" id="UP000181790">
    <property type="component" value="Unassembled WGS sequence"/>
</dbReference>
<evidence type="ECO:0000313" key="3">
    <source>
        <dbReference type="Proteomes" id="UP000181790"/>
    </source>
</evidence>
<accession>A0A1S2VEI9</accession>
<evidence type="ECO:0000313" key="2">
    <source>
        <dbReference type="EMBL" id="OIN56606.1"/>
    </source>
</evidence>
<name>A0A1S2VEI9_9BACT</name>
<keyword evidence="1" id="KW-0812">Transmembrane</keyword>
<organism evidence="2 3">
    <name type="scientific">Arsenicibacter rosenii</name>
    <dbReference type="NCBI Taxonomy" id="1750698"/>
    <lineage>
        <taxon>Bacteria</taxon>
        <taxon>Pseudomonadati</taxon>
        <taxon>Bacteroidota</taxon>
        <taxon>Cytophagia</taxon>
        <taxon>Cytophagales</taxon>
        <taxon>Spirosomataceae</taxon>
        <taxon>Arsenicibacter</taxon>
    </lineage>
</organism>
<feature type="transmembrane region" description="Helical" evidence="1">
    <location>
        <begin position="176"/>
        <end position="194"/>
    </location>
</feature>
<dbReference type="RefSeq" id="WP_071505836.1">
    <property type="nucleotide sequence ID" value="NZ_MORL01000021.1"/>
</dbReference>
<feature type="transmembrane region" description="Helical" evidence="1">
    <location>
        <begin position="146"/>
        <end position="164"/>
    </location>
</feature>
<proteinExistence type="predicted"/>
<keyword evidence="1" id="KW-0472">Membrane</keyword>
<sequence length="195" mass="21231">MPTWLFGILLYQVPVVLGLDTFSVELRIRLLVLILIGTFAIPSLLIYFLFRSGYVQSLHLDDRLDRRLPYLITGFVYSFLTFLFAFRMQLISDVAPEIAIILGSITMSILLVGIISLFWKISAHGVGIGGSLGAVAGIVLKFSETGLVYTLALLILLAGVVLSARLQLNAHTPSQAGAGLFLGILVSLTAVFLYV</sequence>
<evidence type="ECO:0008006" key="4">
    <source>
        <dbReference type="Google" id="ProtNLM"/>
    </source>
</evidence>
<keyword evidence="3" id="KW-1185">Reference proteome</keyword>
<feature type="transmembrane region" description="Helical" evidence="1">
    <location>
        <begin position="123"/>
        <end position="140"/>
    </location>
</feature>
<feature type="transmembrane region" description="Helical" evidence="1">
    <location>
        <begin position="70"/>
        <end position="92"/>
    </location>
</feature>
<dbReference type="OrthoDB" id="9786064at2"/>
<reference evidence="2 3" key="1">
    <citation type="submission" date="2016-10" db="EMBL/GenBank/DDBJ databases">
        <title>Arsenicibacter rosenii gen. nov., sp. nov., an efficient arsenic-methylating bacterium isolated from an arsenic-contaminated paddy soil.</title>
        <authorList>
            <person name="Huang K."/>
        </authorList>
    </citation>
    <scope>NUCLEOTIDE SEQUENCE [LARGE SCALE GENOMIC DNA]</scope>
    <source>
        <strain evidence="2 3">SM-1</strain>
    </source>
</reference>
<protein>
    <recommendedName>
        <fullName evidence="4">Phosphatidic acid phosphatase type 2/haloperoxidase domain-containing protein</fullName>
    </recommendedName>
</protein>
<gene>
    <name evidence="2" type="ORF">BLX24_23945</name>
</gene>
<dbReference type="EMBL" id="MORL01000021">
    <property type="protein sequence ID" value="OIN56606.1"/>
    <property type="molecule type" value="Genomic_DNA"/>
</dbReference>
<evidence type="ECO:0000256" key="1">
    <source>
        <dbReference type="SAM" id="Phobius"/>
    </source>
</evidence>
<comment type="caution">
    <text evidence="2">The sequence shown here is derived from an EMBL/GenBank/DDBJ whole genome shotgun (WGS) entry which is preliminary data.</text>
</comment>
<feature type="transmembrane region" description="Helical" evidence="1">
    <location>
        <begin position="28"/>
        <end position="50"/>
    </location>
</feature>